<keyword evidence="2" id="KW-1185">Reference proteome</keyword>
<dbReference type="SUPFAM" id="SSF54593">
    <property type="entry name" value="Glyoxalase/Bleomycin resistance protein/Dihydroxybiphenyl dioxygenase"/>
    <property type="match status" value="1"/>
</dbReference>
<proteinExistence type="predicted"/>
<reference evidence="1 2" key="1">
    <citation type="submission" date="2014-11" db="EMBL/GenBank/DDBJ databases">
        <title>Whole genome shotgun sequence of Sphingomonas parapaucimobilis NBRC 15100.</title>
        <authorList>
            <person name="Katano-Makiyama Y."/>
            <person name="Hosoyama A."/>
            <person name="Hashimoto M."/>
            <person name="Hosoyama Y."/>
            <person name="Noguchi M."/>
            <person name="Numata M."/>
            <person name="Tsuchikane K."/>
            <person name="Hirakata S."/>
            <person name="Uohara A."/>
            <person name="Shimodaira J."/>
            <person name="Ohji S."/>
            <person name="Ichikawa N."/>
            <person name="Kimura A."/>
            <person name="Yamazoe A."/>
            <person name="Fujita N."/>
        </authorList>
    </citation>
    <scope>NUCLEOTIDE SEQUENCE [LARGE SCALE GENOMIC DNA]</scope>
    <source>
        <strain evidence="1 2">NBRC 15100</strain>
    </source>
</reference>
<protein>
    <recommendedName>
        <fullName evidence="3">VOC domain-containing protein</fullName>
    </recommendedName>
</protein>
<dbReference type="EMBL" id="BBPI01000018">
    <property type="protein sequence ID" value="GAM00090.1"/>
    <property type="molecule type" value="Genomic_DNA"/>
</dbReference>
<dbReference type="AlphaFoldDB" id="A0A0A1W3S9"/>
<sequence length="128" mass="14153">MKPGIHYEFHHMGIPTDIPHDGEQFSAKAGLYTADNPGKFRIQWHRFTPDSPLHPLIRTMPHPAFKVADLAAAIEGETVLLGPYEPIDGYHVAIIDDGGVPVELIQTTLSDEEIWGRARSGQGALYRA</sequence>
<dbReference type="InterPro" id="IPR029068">
    <property type="entry name" value="Glyas_Bleomycin-R_OHBP_Dase"/>
</dbReference>
<organism evidence="1 2">
    <name type="scientific">Sphingomonas parapaucimobilis NBRC 15100</name>
    <dbReference type="NCBI Taxonomy" id="1219049"/>
    <lineage>
        <taxon>Bacteria</taxon>
        <taxon>Pseudomonadati</taxon>
        <taxon>Pseudomonadota</taxon>
        <taxon>Alphaproteobacteria</taxon>
        <taxon>Sphingomonadales</taxon>
        <taxon>Sphingomonadaceae</taxon>
        <taxon>Sphingomonas</taxon>
    </lineage>
</organism>
<dbReference type="eggNOG" id="ENOG5032ZFG">
    <property type="taxonomic scope" value="Bacteria"/>
</dbReference>
<accession>A0A0A1W3S9</accession>
<dbReference type="OrthoDB" id="1986818at2"/>
<dbReference type="Proteomes" id="UP000032305">
    <property type="component" value="Unassembled WGS sequence"/>
</dbReference>
<evidence type="ECO:0000313" key="2">
    <source>
        <dbReference type="Proteomes" id="UP000032305"/>
    </source>
</evidence>
<evidence type="ECO:0008006" key="3">
    <source>
        <dbReference type="Google" id="ProtNLM"/>
    </source>
</evidence>
<gene>
    <name evidence="1" type="ORF">SP5_018_01200</name>
</gene>
<evidence type="ECO:0000313" key="1">
    <source>
        <dbReference type="EMBL" id="GAM00090.1"/>
    </source>
</evidence>
<dbReference type="RefSeq" id="WP_084220552.1">
    <property type="nucleotide sequence ID" value="NZ_BBPI01000018.1"/>
</dbReference>
<name>A0A0A1W3S9_9SPHN</name>
<comment type="caution">
    <text evidence="1">The sequence shown here is derived from an EMBL/GenBank/DDBJ whole genome shotgun (WGS) entry which is preliminary data.</text>
</comment>